<feature type="compositionally biased region" description="Pro residues" evidence="2">
    <location>
        <begin position="69"/>
        <end position="79"/>
    </location>
</feature>
<dbReference type="PROSITE" id="PS50048">
    <property type="entry name" value="ZN2_CY6_FUNGAL_2"/>
    <property type="match status" value="1"/>
</dbReference>
<dbReference type="InterPro" id="IPR036864">
    <property type="entry name" value="Zn2-C6_fun-type_DNA-bd_sf"/>
</dbReference>
<dbReference type="PANTHER" id="PTHR38111:SF11">
    <property type="entry name" value="TRANSCRIPTION FACTOR DOMAIN-CONTAINING PROTEIN-RELATED"/>
    <property type="match status" value="1"/>
</dbReference>
<protein>
    <recommendedName>
        <fullName evidence="3">Zn(2)-C6 fungal-type domain-containing protein</fullName>
    </recommendedName>
</protein>
<organism evidence="4 5">
    <name type="scientific">Hapsidospora chrysogenum (strain ATCC 11550 / CBS 779.69 / DSM 880 / IAM 14645 / JCM 23072 / IMI 49137)</name>
    <name type="common">Acremonium chrysogenum</name>
    <dbReference type="NCBI Taxonomy" id="857340"/>
    <lineage>
        <taxon>Eukaryota</taxon>
        <taxon>Fungi</taxon>
        <taxon>Dikarya</taxon>
        <taxon>Ascomycota</taxon>
        <taxon>Pezizomycotina</taxon>
        <taxon>Sordariomycetes</taxon>
        <taxon>Hypocreomycetidae</taxon>
        <taxon>Hypocreales</taxon>
        <taxon>Bionectriaceae</taxon>
        <taxon>Hapsidospora</taxon>
    </lineage>
</organism>
<sequence>MVNVPGRSRGCPTCRKRKVKCDNGLPECRRCLNMGLRCPGPRTGAFYVHALPDPSPGAASPRVRHLPENPSPPSLGRLPVPPPSRASAFDQLFVSHFIDSFFGSMKPPPAPGAPPKLWLHELPRFLASPDPSPASPAKHAIRAASMLSYGSLAGDVPIKMAASRWYTKALQDLRRVLSCPADSAAETESAVCAVVMLIHFETWAGTNQTAWLQHVKGAVRLLQQAGPERCRDGFMRQIFSHLRLQAFVAAMAENNLSVFASPEWMTIPFDVYPKLVFDQLIDLLLAVQRCLDVSRRLINSTGEGTGKLVAELEALIQNAMVQSQQWWTGCMLTIHFGEAASGAGDGTEAPPLPHTNVPAASMCSLYDAANLVVLRLLHLVSPSAATHDQRVRRHAQSILSANQLVNAVSGSTPDRGSTMMVLQLKIVNLWSPSSEQRDAAAEGLRAGKVQSGGLSYISAVSHMFFADVAAHIREQDPSG</sequence>
<dbReference type="Pfam" id="PF11951">
    <property type="entry name" value="Fungal_trans_2"/>
    <property type="match status" value="1"/>
</dbReference>
<dbReference type="InterPro" id="IPR021858">
    <property type="entry name" value="Fun_TF"/>
</dbReference>
<dbReference type="EMBL" id="JPKY01000055">
    <property type="protein sequence ID" value="KFH44056.1"/>
    <property type="molecule type" value="Genomic_DNA"/>
</dbReference>
<dbReference type="AlphaFoldDB" id="A0A086T3X4"/>
<evidence type="ECO:0000256" key="2">
    <source>
        <dbReference type="SAM" id="MobiDB-lite"/>
    </source>
</evidence>
<dbReference type="CDD" id="cd00067">
    <property type="entry name" value="GAL4"/>
    <property type="match status" value="1"/>
</dbReference>
<dbReference type="SMART" id="SM00066">
    <property type="entry name" value="GAL4"/>
    <property type="match status" value="1"/>
</dbReference>
<evidence type="ECO:0000259" key="3">
    <source>
        <dbReference type="PROSITE" id="PS50048"/>
    </source>
</evidence>
<dbReference type="Proteomes" id="UP000029964">
    <property type="component" value="Unassembled WGS sequence"/>
</dbReference>
<evidence type="ECO:0000313" key="4">
    <source>
        <dbReference type="EMBL" id="KFH44056.1"/>
    </source>
</evidence>
<evidence type="ECO:0000313" key="5">
    <source>
        <dbReference type="Proteomes" id="UP000029964"/>
    </source>
</evidence>
<dbReference type="Pfam" id="PF00172">
    <property type="entry name" value="Zn_clus"/>
    <property type="match status" value="1"/>
</dbReference>
<dbReference type="Gene3D" id="4.10.240.10">
    <property type="entry name" value="Zn(2)-C6 fungal-type DNA-binding domain"/>
    <property type="match status" value="1"/>
</dbReference>
<dbReference type="InterPro" id="IPR053178">
    <property type="entry name" value="Osmoadaptation_assoc"/>
</dbReference>
<keyword evidence="5" id="KW-1185">Reference proteome</keyword>
<proteinExistence type="predicted"/>
<accession>A0A086T3X4</accession>
<dbReference type="PROSITE" id="PS00463">
    <property type="entry name" value="ZN2_CY6_FUNGAL_1"/>
    <property type="match status" value="1"/>
</dbReference>
<name>A0A086T3X4_HAPC1</name>
<dbReference type="PANTHER" id="PTHR38111">
    <property type="entry name" value="ZN(2)-C6 FUNGAL-TYPE DOMAIN-CONTAINING PROTEIN-RELATED"/>
    <property type="match status" value="1"/>
</dbReference>
<reference evidence="5" key="1">
    <citation type="journal article" date="2014" name="Genome Announc.">
        <title>Genome sequence and annotation of Acremonium chrysogenum, producer of the beta-lactam antibiotic cephalosporin C.</title>
        <authorList>
            <person name="Terfehr D."/>
            <person name="Dahlmann T.A."/>
            <person name="Specht T."/>
            <person name="Zadra I."/>
            <person name="Kuernsteiner H."/>
            <person name="Kueck U."/>
        </authorList>
    </citation>
    <scope>NUCLEOTIDE SEQUENCE [LARGE SCALE GENOMIC DNA]</scope>
    <source>
        <strain evidence="5">ATCC 11550 / CBS 779.69 / DSM 880 / IAM 14645 / JCM 23072 / IMI 49137</strain>
    </source>
</reference>
<dbReference type="HOGENOM" id="CLU_043567_1_0_1"/>
<dbReference type="SUPFAM" id="SSF57701">
    <property type="entry name" value="Zn2/Cys6 DNA-binding domain"/>
    <property type="match status" value="1"/>
</dbReference>
<keyword evidence="1" id="KW-0539">Nucleus</keyword>
<dbReference type="OrthoDB" id="3525185at2759"/>
<feature type="domain" description="Zn(2)-C6 fungal-type" evidence="3">
    <location>
        <begin position="10"/>
        <end position="38"/>
    </location>
</feature>
<dbReference type="STRING" id="857340.A0A086T3X4"/>
<dbReference type="GO" id="GO:0000981">
    <property type="term" value="F:DNA-binding transcription factor activity, RNA polymerase II-specific"/>
    <property type="evidence" value="ECO:0007669"/>
    <property type="project" value="InterPro"/>
</dbReference>
<gene>
    <name evidence="4" type="ORF">ACRE_051520</name>
</gene>
<evidence type="ECO:0000256" key="1">
    <source>
        <dbReference type="ARBA" id="ARBA00023242"/>
    </source>
</evidence>
<comment type="caution">
    <text evidence="4">The sequence shown here is derived from an EMBL/GenBank/DDBJ whole genome shotgun (WGS) entry which is preliminary data.</text>
</comment>
<feature type="region of interest" description="Disordered" evidence="2">
    <location>
        <begin position="57"/>
        <end position="79"/>
    </location>
</feature>
<dbReference type="GO" id="GO:0008270">
    <property type="term" value="F:zinc ion binding"/>
    <property type="evidence" value="ECO:0007669"/>
    <property type="project" value="InterPro"/>
</dbReference>
<dbReference type="InterPro" id="IPR001138">
    <property type="entry name" value="Zn2Cys6_DnaBD"/>
</dbReference>